<proteinExistence type="predicted"/>
<evidence type="ECO:0000313" key="2">
    <source>
        <dbReference type="Proteomes" id="UP000319716"/>
    </source>
</evidence>
<dbReference type="RefSeq" id="WP_262392934.1">
    <property type="nucleotide sequence ID" value="NZ_BEXB01000023.1"/>
</dbReference>
<comment type="caution">
    <text evidence="1">The sequence shown here is derived from an EMBL/GenBank/DDBJ whole genome shotgun (WGS) entry which is preliminary data.</text>
</comment>
<reference evidence="1 2" key="1">
    <citation type="submission" date="2017-11" db="EMBL/GenBank/DDBJ databases">
        <title>Draft Genome Sequence of Sporolactobacillus inulinus NBRC 111894 Isolated from Koso, a Japanese Sugar-Vegetable Fermented Beverage.</title>
        <authorList>
            <person name="Chiou T.Y."/>
            <person name="Oshima K."/>
            <person name="Suda W."/>
            <person name="Hattori M."/>
            <person name="Takahashi T."/>
        </authorList>
    </citation>
    <scope>NUCLEOTIDE SEQUENCE [LARGE SCALE GENOMIC DNA]</scope>
    <source>
        <strain evidence="1 2">NBRC111894</strain>
    </source>
</reference>
<dbReference type="EMBL" id="BEXB01000023">
    <property type="protein sequence ID" value="GAY77236.1"/>
    <property type="molecule type" value="Genomic_DNA"/>
</dbReference>
<protein>
    <submittedName>
        <fullName evidence="1">Uncharacterized protein</fullName>
    </submittedName>
</protein>
<sequence length="85" mass="9845">MIVKTAELRPGCVLRKDVYAKSTKPLMKADTVLDAMHLEFLKAFLIDTVDVDRVNTPHQHWLDRVKRAIGNDRSLSLHRARHKQE</sequence>
<gene>
    <name evidence="1" type="ORF">NBRC111894_2790</name>
</gene>
<evidence type="ECO:0000313" key="1">
    <source>
        <dbReference type="EMBL" id="GAY77236.1"/>
    </source>
</evidence>
<dbReference type="AlphaFoldDB" id="A0A4Y1ZDP1"/>
<dbReference type="Proteomes" id="UP000319716">
    <property type="component" value="Unassembled WGS sequence"/>
</dbReference>
<organism evidence="1 2">
    <name type="scientific">Sporolactobacillus inulinus</name>
    <dbReference type="NCBI Taxonomy" id="2078"/>
    <lineage>
        <taxon>Bacteria</taxon>
        <taxon>Bacillati</taxon>
        <taxon>Bacillota</taxon>
        <taxon>Bacilli</taxon>
        <taxon>Bacillales</taxon>
        <taxon>Sporolactobacillaceae</taxon>
        <taxon>Sporolactobacillus</taxon>
    </lineage>
</organism>
<name>A0A4Y1ZDP1_9BACL</name>
<accession>A0A4Y1ZDP1</accession>